<feature type="domain" description="DUF2147" evidence="1">
    <location>
        <begin position="18"/>
        <end position="130"/>
    </location>
</feature>
<proteinExistence type="predicted"/>
<reference evidence="2 3" key="1">
    <citation type="submission" date="2017-08" db="EMBL/GenBank/DDBJ databases">
        <title>Infants hospitalized years apart are colonized by the same room-sourced microbial strains.</title>
        <authorList>
            <person name="Brooks B."/>
            <person name="Olm M.R."/>
            <person name="Firek B.A."/>
            <person name="Baker R."/>
            <person name="Thomas B.C."/>
            <person name="Morowitz M.J."/>
            <person name="Banfield J.F."/>
        </authorList>
    </citation>
    <scope>NUCLEOTIDE SEQUENCE [LARGE SCALE GENOMIC DNA]</scope>
    <source>
        <strain evidence="2">S2_005_001_R1_22</strain>
    </source>
</reference>
<dbReference type="PANTHER" id="PTHR36919">
    <property type="entry name" value="BLR1215 PROTEIN"/>
    <property type="match status" value="1"/>
</dbReference>
<organism evidence="2 3">
    <name type="scientific">Sphingomonas taxi</name>
    <dbReference type="NCBI Taxonomy" id="1549858"/>
    <lineage>
        <taxon>Bacteria</taxon>
        <taxon>Pseudomonadati</taxon>
        <taxon>Pseudomonadota</taxon>
        <taxon>Alphaproteobacteria</taxon>
        <taxon>Sphingomonadales</taxon>
        <taxon>Sphingomonadaceae</taxon>
        <taxon>Sphingomonas</taxon>
    </lineage>
</organism>
<protein>
    <submittedName>
        <fullName evidence="2">DUF2147 domain-containing protein</fullName>
    </submittedName>
</protein>
<gene>
    <name evidence="2" type="ORF">DI544_03745</name>
</gene>
<evidence type="ECO:0000313" key="2">
    <source>
        <dbReference type="EMBL" id="PZQ61751.1"/>
    </source>
</evidence>
<dbReference type="Pfam" id="PF09917">
    <property type="entry name" value="DUF2147"/>
    <property type="match status" value="1"/>
</dbReference>
<dbReference type="EMBL" id="QFQI01000002">
    <property type="protein sequence ID" value="PZQ61751.1"/>
    <property type="molecule type" value="Genomic_DNA"/>
</dbReference>
<dbReference type="PANTHER" id="PTHR36919:SF2">
    <property type="entry name" value="BLL6627 PROTEIN"/>
    <property type="match status" value="1"/>
</dbReference>
<accession>A0A2W5P7K5</accession>
<dbReference type="Proteomes" id="UP000249229">
    <property type="component" value="Unassembled WGS sequence"/>
</dbReference>
<evidence type="ECO:0000259" key="1">
    <source>
        <dbReference type="Pfam" id="PF09917"/>
    </source>
</evidence>
<comment type="caution">
    <text evidence="2">The sequence shown here is derived from an EMBL/GenBank/DDBJ whole genome shotgun (WGS) entry which is preliminary data.</text>
</comment>
<dbReference type="Gene3D" id="2.40.128.520">
    <property type="match status" value="1"/>
</dbReference>
<dbReference type="AlphaFoldDB" id="A0A2W5P7K5"/>
<name>A0A2W5P7K5_9SPHN</name>
<sequence length="134" mass="13675">MIALLALLAAAAADPLAGTWRNAGDSVRIRVAPCAGGGGGESGQGMCGTVISASAKAKADAAKGGTDRLVGTPLFRDFRRGEGGDWAGSVFVPDLGTAVEGTLHLDGRDTLVAEGCLFAGFGCRQQRWTRVGRR</sequence>
<evidence type="ECO:0000313" key="3">
    <source>
        <dbReference type="Proteomes" id="UP000249229"/>
    </source>
</evidence>
<dbReference type="InterPro" id="IPR019223">
    <property type="entry name" value="DUF2147"/>
</dbReference>